<reference evidence="3" key="2">
    <citation type="submission" date="2021-11" db="EMBL/GenBank/DDBJ databases">
        <title>Isoprene-degrading acetogen.</title>
        <authorList>
            <person name="Yang Y."/>
            <person name="Jin H."/>
            <person name="Yan J."/>
        </authorList>
    </citation>
    <scope>NUCLEOTIDE SEQUENCE</scope>
    <source>
        <strain evidence="3">Berkeley</strain>
    </source>
</reference>
<dbReference type="EMBL" id="LKEU01000015">
    <property type="protein sequence ID" value="OFV71749.1"/>
    <property type="molecule type" value="Genomic_DNA"/>
</dbReference>
<accession>A0A1F2PK39</accession>
<evidence type="ECO:0000313" key="4">
    <source>
        <dbReference type="Proteomes" id="UP000176244"/>
    </source>
</evidence>
<evidence type="ECO:0000313" key="5">
    <source>
        <dbReference type="Proteomes" id="UP001163550"/>
    </source>
</evidence>
<proteinExistence type="predicted"/>
<feature type="transmembrane region" description="Helical" evidence="1">
    <location>
        <begin position="136"/>
        <end position="160"/>
    </location>
</feature>
<dbReference type="PANTHER" id="PTHR36007">
    <property type="entry name" value="TRANSPORT PROTEIN-RELATED"/>
    <property type="match status" value="1"/>
</dbReference>
<evidence type="ECO:0000313" key="2">
    <source>
        <dbReference type="EMBL" id="OFV71749.1"/>
    </source>
</evidence>
<feature type="transmembrane region" description="Helical" evidence="1">
    <location>
        <begin position="7"/>
        <end position="27"/>
    </location>
</feature>
<dbReference type="Proteomes" id="UP001163550">
    <property type="component" value="Chromosome"/>
</dbReference>
<name>A0A1F2PK39_9FIRM</name>
<organism evidence="2 4">
    <name type="scientific">Acetobacterium wieringae</name>
    <dbReference type="NCBI Taxonomy" id="52694"/>
    <lineage>
        <taxon>Bacteria</taxon>
        <taxon>Bacillati</taxon>
        <taxon>Bacillota</taxon>
        <taxon>Clostridia</taxon>
        <taxon>Eubacteriales</taxon>
        <taxon>Eubacteriaceae</taxon>
        <taxon>Acetobacterium</taxon>
    </lineage>
</organism>
<reference evidence="2 4" key="1">
    <citation type="submission" date="2015-09" db="EMBL/GenBank/DDBJ databases">
        <title>Genome sequence of Acetobacterium wieringae DSM 1911.</title>
        <authorList>
            <person name="Poehlein A."/>
            <person name="Bengelsdorf F.R."/>
            <person name="Schiel-Bengelsdorf B."/>
            <person name="Duerre P."/>
            <person name="Daniel R."/>
        </authorList>
    </citation>
    <scope>NUCLEOTIDE SEQUENCE [LARGE SCALE GENOMIC DNA]</scope>
    <source>
        <strain evidence="2 4">DSM 1911</strain>
    </source>
</reference>
<dbReference type="PANTHER" id="PTHR36007:SF2">
    <property type="entry name" value="TRANSPORT PROTEIN-RELATED"/>
    <property type="match status" value="1"/>
</dbReference>
<evidence type="ECO:0000313" key="3">
    <source>
        <dbReference type="EMBL" id="UYO61911.1"/>
    </source>
</evidence>
<dbReference type="RefSeq" id="WP_070370078.1">
    <property type="nucleotide sequence ID" value="NZ_CABIIK010000056.1"/>
</dbReference>
<protein>
    <submittedName>
        <fullName evidence="2 3">Small multi-drug export protein</fullName>
    </submittedName>
</protein>
<dbReference type="InterPro" id="IPR009577">
    <property type="entry name" value="Sm_multidrug_ex"/>
</dbReference>
<keyword evidence="5" id="KW-1185">Reference proteome</keyword>
<dbReference type="Pfam" id="PF06695">
    <property type="entry name" value="Sm_multidrug_ex"/>
    <property type="match status" value="1"/>
</dbReference>
<keyword evidence="1" id="KW-0472">Membrane</keyword>
<feature type="transmembrane region" description="Helical" evidence="1">
    <location>
        <begin position="102"/>
        <end position="130"/>
    </location>
</feature>
<dbReference type="Proteomes" id="UP000176244">
    <property type="component" value="Unassembled WGS sequence"/>
</dbReference>
<keyword evidence="1" id="KW-0812">Transmembrane</keyword>
<dbReference type="AlphaFoldDB" id="A0A1F2PK39"/>
<keyword evidence="1" id="KW-1133">Transmembrane helix</keyword>
<gene>
    <name evidence="2" type="ORF">ACWI_07220</name>
    <name evidence="3" type="ORF">LNN31_14130</name>
</gene>
<evidence type="ECO:0000256" key="1">
    <source>
        <dbReference type="SAM" id="Phobius"/>
    </source>
</evidence>
<dbReference type="OrthoDB" id="360192at2"/>
<feature type="transmembrane region" description="Helical" evidence="1">
    <location>
        <begin position="47"/>
        <end position="70"/>
    </location>
</feature>
<dbReference type="STRING" id="52694.ACWI_07220"/>
<sequence length="161" mass="17337">MQQAIINFLAFLPDWLEIIVISAIPVVELRGAIPLAILAYDMSYLQAYLLGVLGSIIPAPFILMFIPAILKWMSGTKIFGKMASWIIAKGMKKSDKLTQYEFWGLFIFVAIPLPGTGVWTGCLAASLIGLDFKHSMISVTLGSATAGIIVTALVAGGLSLF</sequence>
<dbReference type="EMBL" id="CP087994">
    <property type="protein sequence ID" value="UYO61911.1"/>
    <property type="molecule type" value="Genomic_DNA"/>
</dbReference>